<comment type="caution">
    <text evidence="8">The sequence shown here is derived from an EMBL/GenBank/DDBJ whole genome shotgun (WGS) entry which is preliminary data.</text>
</comment>
<dbReference type="InterPro" id="IPR051542">
    <property type="entry name" value="Hydrogenase_cytochrome"/>
</dbReference>
<keyword evidence="9" id="KW-1185">Reference proteome</keyword>
<name>A0A261UWE4_9BORD</name>
<dbReference type="PANTHER" id="PTHR30485:SF1">
    <property type="entry name" value="CYTOCHROME YDHU-RELATED"/>
    <property type="match status" value="1"/>
</dbReference>
<proteinExistence type="predicted"/>
<feature type="transmembrane region" description="Helical" evidence="6">
    <location>
        <begin position="37"/>
        <end position="54"/>
    </location>
</feature>
<evidence type="ECO:0000256" key="1">
    <source>
        <dbReference type="ARBA" id="ARBA00004651"/>
    </source>
</evidence>
<dbReference type="AlphaFoldDB" id="A0A261UWE4"/>
<dbReference type="Gene3D" id="1.20.950.20">
    <property type="entry name" value="Transmembrane di-heme cytochromes, Chain C"/>
    <property type="match status" value="1"/>
</dbReference>
<reference evidence="9" key="1">
    <citation type="submission" date="2017-05" db="EMBL/GenBank/DDBJ databases">
        <title>Complete and WGS of Bordetella genogroups.</title>
        <authorList>
            <person name="Spilker T."/>
            <person name="Lipuma J."/>
        </authorList>
    </citation>
    <scope>NUCLEOTIDE SEQUENCE [LARGE SCALE GENOMIC DNA]</scope>
    <source>
        <strain evidence="9">AU8856</strain>
    </source>
</reference>
<dbReference type="EMBL" id="NEVS01000001">
    <property type="protein sequence ID" value="OZI66206.1"/>
    <property type="molecule type" value="Genomic_DNA"/>
</dbReference>
<protein>
    <submittedName>
        <fullName evidence="8">Thioredoxin reductase</fullName>
    </submittedName>
</protein>
<keyword evidence="2" id="KW-1003">Cell membrane</keyword>
<dbReference type="InterPro" id="IPR011577">
    <property type="entry name" value="Cyt_b561_bac/Ni-Hgenase"/>
</dbReference>
<feature type="domain" description="Cytochrome b561 bacterial/Ni-hydrogenase" evidence="7">
    <location>
        <begin position="27"/>
        <end position="215"/>
    </location>
</feature>
<dbReference type="SUPFAM" id="SSF81342">
    <property type="entry name" value="Transmembrane di-heme cytochromes"/>
    <property type="match status" value="1"/>
</dbReference>
<evidence type="ECO:0000259" key="7">
    <source>
        <dbReference type="Pfam" id="PF01292"/>
    </source>
</evidence>
<dbReference type="GO" id="GO:0009055">
    <property type="term" value="F:electron transfer activity"/>
    <property type="evidence" value="ECO:0007669"/>
    <property type="project" value="InterPro"/>
</dbReference>
<dbReference type="GO" id="GO:0020037">
    <property type="term" value="F:heme binding"/>
    <property type="evidence" value="ECO:0007669"/>
    <property type="project" value="TreeGrafter"/>
</dbReference>
<evidence type="ECO:0000256" key="3">
    <source>
        <dbReference type="ARBA" id="ARBA00022692"/>
    </source>
</evidence>
<evidence type="ECO:0000313" key="8">
    <source>
        <dbReference type="EMBL" id="OZI66206.1"/>
    </source>
</evidence>
<feature type="transmembrane region" description="Helical" evidence="6">
    <location>
        <begin position="182"/>
        <end position="205"/>
    </location>
</feature>
<dbReference type="OrthoDB" id="197262at2"/>
<dbReference type="GO" id="GO:0022904">
    <property type="term" value="P:respiratory electron transport chain"/>
    <property type="evidence" value="ECO:0007669"/>
    <property type="project" value="InterPro"/>
</dbReference>
<accession>A0A261UWE4</accession>
<keyword evidence="4 6" id="KW-1133">Transmembrane helix</keyword>
<sequence length="223" mass="24384">MSRRAAHRRLLLSLSSFREAGAPVRRVHPLYVRITHWLNVYAMACMFMSGWGIYNASPIFGFSFPQWATLGGWLGAATIWHFSVMWLLVGNGLVYLAGGVLSGHLRRDMLDVRPRAVARDAVAALRLRLPHTPGRYNAVQKALYLGVLLLGVLIVLSGLAIWKPVQLSGLTDLFGGFAAARVVHFCAMAGIGLFVVVHLLLVIVVPRTLPPMITGRAHGGRDA</sequence>
<keyword evidence="5 6" id="KW-0472">Membrane</keyword>
<dbReference type="Proteomes" id="UP000215767">
    <property type="component" value="Unassembled WGS sequence"/>
</dbReference>
<gene>
    <name evidence="8" type="ORF">CAL28_00145</name>
</gene>
<evidence type="ECO:0000313" key="9">
    <source>
        <dbReference type="Proteomes" id="UP000215767"/>
    </source>
</evidence>
<organism evidence="8 9">
    <name type="scientific">Bordetella genomosp. 11</name>
    <dbReference type="NCBI Taxonomy" id="1416808"/>
    <lineage>
        <taxon>Bacteria</taxon>
        <taxon>Pseudomonadati</taxon>
        <taxon>Pseudomonadota</taxon>
        <taxon>Betaproteobacteria</taxon>
        <taxon>Burkholderiales</taxon>
        <taxon>Alcaligenaceae</taxon>
        <taxon>Bordetella</taxon>
    </lineage>
</organism>
<evidence type="ECO:0000256" key="5">
    <source>
        <dbReference type="ARBA" id="ARBA00023136"/>
    </source>
</evidence>
<dbReference type="PANTHER" id="PTHR30485">
    <property type="entry name" value="NI/FE-HYDROGENASE 1 B-TYPE CYTOCHROME SUBUNIT"/>
    <property type="match status" value="1"/>
</dbReference>
<dbReference type="InterPro" id="IPR016174">
    <property type="entry name" value="Di-haem_cyt_TM"/>
</dbReference>
<evidence type="ECO:0000256" key="2">
    <source>
        <dbReference type="ARBA" id="ARBA00022475"/>
    </source>
</evidence>
<evidence type="ECO:0000256" key="4">
    <source>
        <dbReference type="ARBA" id="ARBA00022989"/>
    </source>
</evidence>
<dbReference type="Pfam" id="PF01292">
    <property type="entry name" value="Ni_hydr_CYTB"/>
    <property type="match status" value="1"/>
</dbReference>
<dbReference type="GO" id="GO:0005886">
    <property type="term" value="C:plasma membrane"/>
    <property type="evidence" value="ECO:0007669"/>
    <property type="project" value="UniProtKB-SubCell"/>
</dbReference>
<feature type="transmembrane region" description="Helical" evidence="6">
    <location>
        <begin position="142"/>
        <end position="162"/>
    </location>
</feature>
<feature type="transmembrane region" description="Helical" evidence="6">
    <location>
        <begin position="86"/>
        <end position="105"/>
    </location>
</feature>
<comment type="subcellular location">
    <subcellularLocation>
        <location evidence="1">Cell membrane</location>
        <topology evidence="1">Multi-pass membrane protein</topology>
    </subcellularLocation>
</comment>
<evidence type="ECO:0000256" key="6">
    <source>
        <dbReference type="SAM" id="Phobius"/>
    </source>
</evidence>
<keyword evidence="3 6" id="KW-0812">Transmembrane</keyword>